<feature type="domain" description="N,N-dimethylformamidase beta subunit-like C-terminal" evidence="2">
    <location>
        <begin position="53"/>
        <end position="407"/>
    </location>
</feature>
<organism evidence="3 4">
    <name type="scientific">Terrabacter carboxydivorans</name>
    <dbReference type="NCBI Taxonomy" id="619730"/>
    <lineage>
        <taxon>Bacteria</taxon>
        <taxon>Bacillati</taxon>
        <taxon>Actinomycetota</taxon>
        <taxon>Actinomycetes</taxon>
        <taxon>Micrococcales</taxon>
        <taxon>Intrasporangiaceae</taxon>
        <taxon>Terrabacter</taxon>
    </lineage>
</organism>
<reference evidence="4" key="1">
    <citation type="journal article" date="2019" name="Int. J. Syst. Evol. Microbiol.">
        <title>The Global Catalogue of Microorganisms (GCM) 10K type strain sequencing project: providing services to taxonomists for standard genome sequencing and annotation.</title>
        <authorList>
            <consortium name="The Broad Institute Genomics Platform"/>
            <consortium name="The Broad Institute Genome Sequencing Center for Infectious Disease"/>
            <person name="Wu L."/>
            <person name="Ma J."/>
        </authorList>
    </citation>
    <scope>NUCLEOTIDE SEQUENCE [LARGE SCALE GENOMIC DNA]</scope>
    <source>
        <strain evidence="4">JCM 16259</strain>
    </source>
</reference>
<dbReference type="EMBL" id="BAAARE010000016">
    <property type="protein sequence ID" value="GAA2493837.1"/>
    <property type="molecule type" value="Genomic_DNA"/>
</dbReference>
<evidence type="ECO:0000256" key="1">
    <source>
        <dbReference type="SAM" id="MobiDB-lite"/>
    </source>
</evidence>
<dbReference type="Pfam" id="PF20254">
    <property type="entry name" value="DMFA2_C"/>
    <property type="match status" value="1"/>
</dbReference>
<keyword evidence="4" id="KW-1185">Reference proteome</keyword>
<dbReference type="Proteomes" id="UP001500730">
    <property type="component" value="Unassembled WGS sequence"/>
</dbReference>
<sequence>MRAENARPGTTAWRIDQAHLASETELAGYTDTVSVLPGDSFGLHLSSALGPVTVRAYRLGHYAGAGAREVWASDPVAATKRPSPTTDALHTVRCSWPESLRVPTTGWPEGSYLLRLQAGGRARYVPMVVRSRATAGRLVLVSAVATHQAYNQWGGHSLYKGPDQSFATRAAAVSFERPYDRNGAPLVLAYEQGVVLVAESLDLDLAYVTSWDLHHEPDLLAGARGVVSPGHDEYWTLPMRRHVEAARDAGVNLGFLGANAVYWRARFSGDGRLLTCYKSATADPQQGSAETTAQWRQSPHPDPENSLTGMLYEAFPAEADLVVHDADFFLLAGTGAARGDTYAGLVATEIDRAYPVAGTPTNLQVVAHSPVPQAGKPDTHSDLTYYSAPGGAGVLSVGTLAWTAGLRGAHARPRIDGRAATFARTVTTNLFRAMADGPMGRAHPARGNLAAIGASPSTRTGTGGPVASA</sequence>
<evidence type="ECO:0000259" key="2">
    <source>
        <dbReference type="Pfam" id="PF20254"/>
    </source>
</evidence>
<dbReference type="InterPro" id="IPR046540">
    <property type="entry name" value="DMFA2_C"/>
</dbReference>
<name>A0ABP5ZAY7_9MICO</name>
<feature type="compositionally biased region" description="Polar residues" evidence="1">
    <location>
        <begin position="283"/>
        <end position="297"/>
    </location>
</feature>
<feature type="region of interest" description="Disordered" evidence="1">
    <location>
        <begin position="283"/>
        <end position="303"/>
    </location>
</feature>
<gene>
    <name evidence="3" type="ORF">GCM10009858_34810</name>
</gene>
<comment type="caution">
    <text evidence="3">The sequence shown here is derived from an EMBL/GenBank/DDBJ whole genome shotgun (WGS) entry which is preliminary data.</text>
</comment>
<evidence type="ECO:0000313" key="3">
    <source>
        <dbReference type="EMBL" id="GAA2493837.1"/>
    </source>
</evidence>
<evidence type="ECO:0000313" key="4">
    <source>
        <dbReference type="Proteomes" id="UP001500730"/>
    </source>
</evidence>
<accession>A0ABP5ZAY7</accession>
<proteinExistence type="predicted"/>
<protein>
    <recommendedName>
        <fullName evidence="2">N,N-dimethylformamidase beta subunit-like C-terminal domain-containing protein</fullName>
    </recommendedName>
</protein>